<organism evidence="2 3">
    <name type="scientific">Rhodopirellula sallentina SM41</name>
    <dbReference type="NCBI Taxonomy" id="1263870"/>
    <lineage>
        <taxon>Bacteria</taxon>
        <taxon>Pseudomonadati</taxon>
        <taxon>Planctomycetota</taxon>
        <taxon>Planctomycetia</taxon>
        <taxon>Pirellulales</taxon>
        <taxon>Pirellulaceae</taxon>
        <taxon>Rhodopirellula</taxon>
    </lineage>
</organism>
<reference evidence="2 3" key="1">
    <citation type="journal article" date="2013" name="Mar. Genomics">
        <title>Expression of sulfatases in Rhodopirellula baltica and the diversity of sulfatases in the genus Rhodopirellula.</title>
        <authorList>
            <person name="Wegner C.E."/>
            <person name="Richter-Heitmann T."/>
            <person name="Klindworth A."/>
            <person name="Klockow C."/>
            <person name="Richter M."/>
            <person name="Achstetter T."/>
            <person name="Glockner F.O."/>
            <person name="Harder J."/>
        </authorList>
    </citation>
    <scope>NUCLEOTIDE SEQUENCE [LARGE SCALE GENOMIC DNA]</scope>
    <source>
        <strain evidence="2 3">SM41</strain>
    </source>
</reference>
<sequence>MPSVRSRRVQDHGGRRVGTESRDVASPVSCFTELSDSIRIVR</sequence>
<dbReference type="PATRIC" id="fig|1263870.3.peg.7141"/>
<comment type="caution">
    <text evidence="2">The sequence shown here is derived from an EMBL/GenBank/DDBJ whole genome shotgun (WGS) entry which is preliminary data.</text>
</comment>
<name>M5TRL4_9BACT</name>
<evidence type="ECO:0000313" key="3">
    <source>
        <dbReference type="Proteomes" id="UP000011885"/>
    </source>
</evidence>
<keyword evidence="3" id="KW-1185">Reference proteome</keyword>
<feature type="compositionally biased region" description="Basic and acidic residues" evidence="1">
    <location>
        <begin position="8"/>
        <end position="23"/>
    </location>
</feature>
<accession>M5TRL4</accession>
<dbReference type="EMBL" id="ANOH01000479">
    <property type="protein sequence ID" value="EMI51827.1"/>
    <property type="molecule type" value="Genomic_DNA"/>
</dbReference>
<evidence type="ECO:0000256" key="1">
    <source>
        <dbReference type="SAM" id="MobiDB-lite"/>
    </source>
</evidence>
<proteinExistence type="predicted"/>
<gene>
    <name evidence="2" type="ORF">RSSM_06733</name>
</gene>
<dbReference type="Proteomes" id="UP000011885">
    <property type="component" value="Unassembled WGS sequence"/>
</dbReference>
<protein>
    <submittedName>
        <fullName evidence="2">Uncharacterized protein</fullName>
    </submittedName>
</protein>
<evidence type="ECO:0000313" key="2">
    <source>
        <dbReference type="EMBL" id="EMI51827.1"/>
    </source>
</evidence>
<feature type="region of interest" description="Disordered" evidence="1">
    <location>
        <begin position="1"/>
        <end position="26"/>
    </location>
</feature>
<dbReference type="AlphaFoldDB" id="M5TRL4"/>